<evidence type="ECO:0000313" key="3">
    <source>
        <dbReference type="Proteomes" id="UP001221757"/>
    </source>
</evidence>
<dbReference type="EMBL" id="JARKIE010000188">
    <property type="protein sequence ID" value="KAJ7669147.1"/>
    <property type="molecule type" value="Genomic_DNA"/>
</dbReference>
<name>A0AAD7CXT5_MYCRO</name>
<comment type="caution">
    <text evidence="2">The sequence shown here is derived from an EMBL/GenBank/DDBJ whole genome shotgun (WGS) entry which is preliminary data.</text>
</comment>
<keyword evidence="3" id="KW-1185">Reference proteome</keyword>
<dbReference type="Proteomes" id="UP001221757">
    <property type="component" value="Unassembled WGS sequence"/>
</dbReference>
<dbReference type="AlphaFoldDB" id="A0AAD7CXT5"/>
<accession>A0AAD7CXT5</accession>
<organism evidence="2 3">
    <name type="scientific">Mycena rosella</name>
    <name type="common">Pink bonnet</name>
    <name type="synonym">Agaricus rosellus</name>
    <dbReference type="NCBI Taxonomy" id="1033263"/>
    <lineage>
        <taxon>Eukaryota</taxon>
        <taxon>Fungi</taxon>
        <taxon>Dikarya</taxon>
        <taxon>Basidiomycota</taxon>
        <taxon>Agaricomycotina</taxon>
        <taxon>Agaricomycetes</taxon>
        <taxon>Agaricomycetidae</taxon>
        <taxon>Agaricales</taxon>
        <taxon>Marasmiineae</taxon>
        <taxon>Mycenaceae</taxon>
        <taxon>Mycena</taxon>
    </lineage>
</organism>
<gene>
    <name evidence="2" type="ORF">B0H17DRAFT_1142196</name>
</gene>
<feature type="region of interest" description="Disordered" evidence="1">
    <location>
        <begin position="1"/>
        <end position="22"/>
    </location>
</feature>
<proteinExistence type="predicted"/>
<evidence type="ECO:0000313" key="2">
    <source>
        <dbReference type="EMBL" id="KAJ7669147.1"/>
    </source>
</evidence>
<protein>
    <submittedName>
        <fullName evidence="2">Uncharacterized protein</fullName>
    </submittedName>
</protein>
<evidence type="ECO:0000256" key="1">
    <source>
        <dbReference type="SAM" id="MobiDB-lite"/>
    </source>
</evidence>
<reference evidence="2" key="1">
    <citation type="submission" date="2023-03" db="EMBL/GenBank/DDBJ databases">
        <title>Massive genome expansion in bonnet fungi (Mycena s.s.) driven by repeated elements and novel gene families across ecological guilds.</title>
        <authorList>
            <consortium name="Lawrence Berkeley National Laboratory"/>
            <person name="Harder C.B."/>
            <person name="Miyauchi S."/>
            <person name="Viragh M."/>
            <person name="Kuo A."/>
            <person name="Thoen E."/>
            <person name="Andreopoulos B."/>
            <person name="Lu D."/>
            <person name="Skrede I."/>
            <person name="Drula E."/>
            <person name="Henrissat B."/>
            <person name="Morin E."/>
            <person name="Kohler A."/>
            <person name="Barry K."/>
            <person name="LaButti K."/>
            <person name="Morin E."/>
            <person name="Salamov A."/>
            <person name="Lipzen A."/>
            <person name="Mereny Z."/>
            <person name="Hegedus B."/>
            <person name="Baldrian P."/>
            <person name="Stursova M."/>
            <person name="Weitz H."/>
            <person name="Taylor A."/>
            <person name="Grigoriev I.V."/>
            <person name="Nagy L.G."/>
            <person name="Martin F."/>
            <person name="Kauserud H."/>
        </authorList>
    </citation>
    <scope>NUCLEOTIDE SEQUENCE</scope>
    <source>
        <strain evidence="2">CBHHK067</strain>
    </source>
</reference>
<sequence length="170" mass="19008">MVAFEPVHGFRPHNNGQPGNAGARDSMCARQILITHDYVAKCFLPRNQTPSAASADVSTNTQHTVCRRVCGDQEVVANMDCKLRHGFELLPGQAAHERVEGEFVHELHHREIQVQELVADRKAWCQLLGITHAVEHAEKMRGFGLQRSPFYTNSDAGGALYRQLLPWIAD</sequence>